<dbReference type="Proteomes" id="UP001497535">
    <property type="component" value="Unassembled WGS sequence"/>
</dbReference>
<protein>
    <submittedName>
        <fullName evidence="1">Uncharacterized protein</fullName>
    </submittedName>
</protein>
<organism evidence="1 2">
    <name type="scientific">Meloidogyne enterolobii</name>
    <name type="common">Root-knot nematode worm</name>
    <name type="synonym">Meloidogyne mayaguensis</name>
    <dbReference type="NCBI Taxonomy" id="390850"/>
    <lineage>
        <taxon>Eukaryota</taxon>
        <taxon>Metazoa</taxon>
        <taxon>Ecdysozoa</taxon>
        <taxon>Nematoda</taxon>
        <taxon>Chromadorea</taxon>
        <taxon>Rhabditida</taxon>
        <taxon>Tylenchina</taxon>
        <taxon>Tylenchomorpha</taxon>
        <taxon>Tylenchoidea</taxon>
        <taxon>Meloidogynidae</taxon>
        <taxon>Meloidogyninae</taxon>
        <taxon>Meloidogyne</taxon>
    </lineage>
</organism>
<keyword evidence="2" id="KW-1185">Reference proteome</keyword>
<gene>
    <name evidence="1" type="ORF">MENTE1834_LOCUS45857</name>
</gene>
<reference evidence="1" key="1">
    <citation type="submission" date="2023-11" db="EMBL/GenBank/DDBJ databases">
        <authorList>
            <person name="Poullet M."/>
        </authorList>
    </citation>
    <scope>NUCLEOTIDE SEQUENCE</scope>
    <source>
        <strain evidence="1">E1834</strain>
    </source>
</reference>
<name>A0ACB1B4Y1_MELEN</name>
<sequence>MYGQSTSNSNNGVQICVEPLSEWKIQEITYDGFEKYIKPSDFKDVLRKNARRIKWRKIVGNDSSLDRAPIDEDSDDSEGEGKDDNQKKSEAVKTPSALNIHEPVAGPWAAVGKHLHNALQEVHILLDALKITSRTYYLSPSVNALIQDDMPEHEQIAYSKTYQLCTRKRALIDATRLIEKMVKYRQQVVVTPVDTGEGNFTKELRELRENWRVRKSGSTIYGDLGYKTYVPKFAPQEIFDVFQKTQISRQLGIVRFNNPSYVGVNIAHNLCFRSKLVVLIEPDDEKSALLLYKNRPTQQSINEDQIKHIHWKQALPWAQDTLICKDILSQLINESVSAQQNDALVSIATENSIVISLFDGLLIRVTLHSFPFLERVFLNIFPTQKKFLKEELSPSEAGIPFLSQTLRELFLAEHTSKPKRAQQFVTLPQTALPESLDMRGPQAICLEEVCLLFYGRGTFLGERERTYSLRVLVSYFPETLVLSRMKTSNSLIKKFVDRCSHYQLVVRTIDFLQDYSIHFCDPQPQWKWVRVTPNFTLISLNFVNRGFENLAK</sequence>
<evidence type="ECO:0000313" key="2">
    <source>
        <dbReference type="Proteomes" id="UP001497535"/>
    </source>
</evidence>
<dbReference type="EMBL" id="CAVMJV010000158">
    <property type="protein sequence ID" value="CAK5116636.1"/>
    <property type="molecule type" value="Genomic_DNA"/>
</dbReference>
<comment type="caution">
    <text evidence="1">The sequence shown here is derived from an EMBL/GenBank/DDBJ whole genome shotgun (WGS) entry which is preliminary data.</text>
</comment>
<proteinExistence type="predicted"/>
<evidence type="ECO:0000313" key="1">
    <source>
        <dbReference type="EMBL" id="CAK5116636.1"/>
    </source>
</evidence>
<accession>A0ACB1B4Y1</accession>